<dbReference type="Proteomes" id="UP001500393">
    <property type="component" value="Unassembled WGS sequence"/>
</dbReference>
<dbReference type="InterPro" id="IPR013762">
    <property type="entry name" value="Integrase-like_cat_sf"/>
</dbReference>
<keyword evidence="1" id="KW-0233">DNA recombination</keyword>
<accession>A0ABP4Q357</accession>
<dbReference type="EMBL" id="BAAAOS010000048">
    <property type="protein sequence ID" value="GAA1597565.1"/>
    <property type="molecule type" value="Genomic_DNA"/>
</dbReference>
<name>A0ABP4Q357_9ACTN</name>
<dbReference type="Gene3D" id="1.10.443.10">
    <property type="entry name" value="Intergrase catalytic core"/>
    <property type="match status" value="1"/>
</dbReference>
<feature type="domain" description="Tyr recombinase" evidence="2">
    <location>
        <begin position="1"/>
        <end position="68"/>
    </location>
</feature>
<comment type="caution">
    <text evidence="3">The sequence shown here is derived from an EMBL/GenBank/DDBJ whole genome shotgun (WGS) entry which is preliminary data.</text>
</comment>
<organism evidence="3 4">
    <name type="scientific">Kribbella sancticallisti</name>
    <dbReference type="NCBI Taxonomy" id="460087"/>
    <lineage>
        <taxon>Bacteria</taxon>
        <taxon>Bacillati</taxon>
        <taxon>Actinomycetota</taxon>
        <taxon>Actinomycetes</taxon>
        <taxon>Propionibacteriales</taxon>
        <taxon>Kribbellaceae</taxon>
        <taxon>Kribbella</taxon>
    </lineage>
</organism>
<dbReference type="SUPFAM" id="SSF56349">
    <property type="entry name" value="DNA breaking-rejoining enzymes"/>
    <property type="match status" value="1"/>
</dbReference>
<dbReference type="PROSITE" id="PS51898">
    <property type="entry name" value="TYR_RECOMBINASE"/>
    <property type="match status" value="1"/>
</dbReference>
<evidence type="ECO:0000313" key="3">
    <source>
        <dbReference type="EMBL" id="GAA1597565.1"/>
    </source>
</evidence>
<dbReference type="InterPro" id="IPR002104">
    <property type="entry name" value="Integrase_catalytic"/>
</dbReference>
<gene>
    <name evidence="3" type="ORF">GCM10009789_59330</name>
</gene>
<evidence type="ECO:0000259" key="2">
    <source>
        <dbReference type="PROSITE" id="PS51898"/>
    </source>
</evidence>
<dbReference type="InterPro" id="IPR011010">
    <property type="entry name" value="DNA_brk_join_enz"/>
</dbReference>
<dbReference type="CDD" id="cd00397">
    <property type="entry name" value="DNA_BRE_C"/>
    <property type="match status" value="1"/>
</dbReference>
<reference evidence="4" key="1">
    <citation type="journal article" date="2019" name="Int. J. Syst. Evol. Microbiol.">
        <title>The Global Catalogue of Microorganisms (GCM) 10K type strain sequencing project: providing services to taxonomists for standard genome sequencing and annotation.</title>
        <authorList>
            <consortium name="The Broad Institute Genomics Platform"/>
            <consortium name="The Broad Institute Genome Sequencing Center for Infectious Disease"/>
            <person name="Wu L."/>
            <person name="Ma J."/>
        </authorList>
    </citation>
    <scope>NUCLEOTIDE SEQUENCE [LARGE SCALE GENOMIC DNA]</scope>
    <source>
        <strain evidence="4">JCM 14969</strain>
    </source>
</reference>
<evidence type="ECO:0000313" key="4">
    <source>
        <dbReference type="Proteomes" id="UP001500393"/>
    </source>
</evidence>
<dbReference type="Pfam" id="PF00589">
    <property type="entry name" value="Phage_integrase"/>
    <property type="match status" value="1"/>
</dbReference>
<sequence length="76" mass="8582">MLRRRAVQAGYPREAVRPHLFRHTFAHEAKAAGMSDEQIMAIAGWKDPSMLLRYGATLAEERALTAFTQSGFGNRY</sequence>
<evidence type="ECO:0000256" key="1">
    <source>
        <dbReference type="ARBA" id="ARBA00023172"/>
    </source>
</evidence>
<keyword evidence="4" id="KW-1185">Reference proteome</keyword>
<protein>
    <recommendedName>
        <fullName evidence="2">Tyr recombinase domain-containing protein</fullName>
    </recommendedName>
</protein>
<proteinExistence type="predicted"/>